<dbReference type="Proteomes" id="UP000178129">
    <property type="component" value="Unassembled WGS sequence"/>
</dbReference>
<organism evidence="1 2">
    <name type="scientific">Rhynchosporium graminicola</name>
    <dbReference type="NCBI Taxonomy" id="2792576"/>
    <lineage>
        <taxon>Eukaryota</taxon>
        <taxon>Fungi</taxon>
        <taxon>Dikarya</taxon>
        <taxon>Ascomycota</taxon>
        <taxon>Pezizomycotina</taxon>
        <taxon>Leotiomycetes</taxon>
        <taxon>Helotiales</taxon>
        <taxon>Ploettnerulaceae</taxon>
        <taxon>Rhynchosporium</taxon>
    </lineage>
</organism>
<dbReference type="InParanoid" id="A0A1E1K8M7"/>
<comment type="caution">
    <text evidence="1">The sequence shown here is derived from an EMBL/GenBank/DDBJ whole genome shotgun (WGS) entry which is preliminary data.</text>
</comment>
<evidence type="ECO:0000313" key="2">
    <source>
        <dbReference type="Proteomes" id="UP000178129"/>
    </source>
</evidence>
<keyword evidence="2" id="KW-1185">Reference proteome</keyword>
<proteinExistence type="predicted"/>
<sequence length="97" mass="10819">MIVQTTAVKYQARYIGFRDSMDSMQRVRWVKGGLGWEGVKRLAGLEGFGGKRVAGEMAMARFAFASWLTKQSQVGCGIASNRMLELDNADNFEMCET</sequence>
<evidence type="ECO:0000313" key="1">
    <source>
        <dbReference type="EMBL" id="CZS94428.1"/>
    </source>
</evidence>
<dbReference type="AlphaFoldDB" id="A0A1E1K8M7"/>
<protein>
    <submittedName>
        <fullName evidence="1">Uncharacterized protein</fullName>
    </submittedName>
</protein>
<gene>
    <name evidence="1" type="ORF">RCO7_14311</name>
</gene>
<accession>A0A1E1K8M7</accession>
<reference evidence="2" key="1">
    <citation type="submission" date="2016-03" db="EMBL/GenBank/DDBJ databases">
        <authorList>
            <person name="Ploux O."/>
        </authorList>
    </citation>
    <scope>NUCLEOTIDE SEQUENCE [LARGE SCALE GENOMIC DNA]</scope>
    <source>
        <strain evidence="2">UK7</strain>
    </source>
</reference>
<dbReference type="EMBL" id="FJUW01000008">
    <property type="protein sequence ID" value="CZS94428.1"/>
    <property type="molecule type" value="Genomic_DNA"/>
</dbReference>
<name>A0A1E1K8M7_9HELO</name>